<dbReference type="InterPro" id="IPR052163">
    <property type="entry name" value="DGC-Regulatory_Protein"/>
</dbReference>
<dbReference type="OrthoDB" id="9812260at2"/>
<dbReference type="AlphaFoldDB" id="D6SSR7"/>
<evidence type="ECO:0000259" key="2">
    <source>
        <dbReference type="PROSITE" id="PS50110"/>
    </source>
</evidence>
<comment type="caution">
    <text evidence="4">The sequence shown here is derived from an EMBL/GenBank/DDBJ whole genome shotgun (WGS) entry which is preliminary data.</text>
</comment>
<dbReference type="Pfam" id="PF00072">
    <property type="entry name" value="Response_reg"/>
    <property type="match status" value="1"/>
</dbReference>
<dbReference type="InterPro" id="IPR001789">
    <property type="entry name" value="Sig_transdc_resp-reg_receiver"/>
</dbReference>
<sequence length="425" mass="47676">MENFQSARILVVDDDRSTLDFIVFHLENAGYQVFKADTGQQAMDIVGRERPEIILLDVYLPDEIGLELCSRIKSEPAFNDPSVLIMSAWAPRSEMAETLARGADDYIVKPINPQELLPMIKARIKARQAQQELRQQGRALHLILDSIQEMMLYMDKGYNILWANRAAQDNIGKDFAQISGRTCHEILHSADTPCQDCPVQDTFVSGRPSSGRVSFNDGRYWYNNGYPMQDSAGGHAGVVLMSLDITQQEKSRQKCEYMAMYDSLTGLGNRNLFMDRLEHVLSQARRYGNFVGMLYLDLDGFKEINDRLGHAAGDEVLVETARRIKSCLRESDIPARLGGDEFAVILPQMKNPREAEEVAGKILEKWNPQFDTSAGKAVNMNISAGLAAFPEHGDTLDRLVNTADKAMYQAKKTKGPSFVWAGEIQ</sequence>
<dbReference type="eggNOG" id="COG3706">
    <property type="taxonomic scope" value="Bacteria"/>
</dbReference>
<dbReference type="PROSITE" id="PS50110">
    <property type="entry name" value="RESPONSE_REGULATORY"/>
    <property type="match status" value="1"/>
</dbReference>
<dbReference type="SUPFAM" id="SSF55785">
    <property type="entry name" value="PYP-like sensor domain (PAS domain)"/>
    <property type="match status" value="1"/>
</dbReference>
<dbReference type="Proteomes" id="UP000005496">
    <property type="component" value="Unassembled WGS sequence"/>
</dbReference>
<dbReference type="SMART" id="SM00448">
    <property type="entry name" value="REC"/>
    <property type="match status" value="1"/>
</dbReference>
<feature type="domain" description="GGDEF" evidence="3">
    <location>
        <begin position="289"/>
        <end position="424"/>
    </location>
</feature>
<dbReference type="Gene3D" id="3.30.450.20">
    <property type="entry name" value="PAS domain"/>
    <property type="match status" value="1"/>
</dbReference>
<dbReference type="InterPro" id="IPR000014">
    <property type="entry name" value="PAS"/>
</dbReference>
<dbReference type="Gene3D" id="3.40.50.2300">
    <property type="match status" value="1"/>
</dbReference>
<evidence type="ECO:0000313" key="4">
    <source>
        <dbReference type="EMBL" id="EFI33733.1"/>
    </source>
</evidence>
<protein>
    <submittedName>
        <fullName evidence="4">Response regulator receiver modulated diguanylate cyclase</fullName>
    </submittedName>
</protein>
<dbReference type="PANTHER" id="PTHR46663">
    <property type="entry name" value="DIGUANYLATE CYCLASE DGCT-RELATED"/>
    <property type="match status" value="1"/>
</dbReference>
<dbReference type="PROSITE" id="PS50887">
    <property type="entry name" value="GGDEF"/>
    <property type="match status" value="1"/>
</dbReference>
<organism evidence="4 5">
    <name type="scientific">Desulfonatronospira thiodismutans ASO3-1</name>
    <dbReference type="NCBI Taxonomy" id="555779"/>
    <lineage>
        <taxon>Bacteria</taxon>
        <taxon>Pseudomonadati</taxon>
        <taxon>Thermodesulfobacteriota</taxon>
        <taxon>Desulfovibrionia</taxon>
        <taxon>Desulfovibrionales</taxon>
        <taxon>Desulfonatronovibrionaceae</taxon>
        <taxon>Desulfonatronospira</taxon>
    </lineage>
</organism>
<dbReference type="RefSeq" id="WP_008871082.1">
    <property type="nucleotide sequence ID" value="NZ_ACJN02000003.1"/>
</dbReference>
<dbReference type="GO" id="GO:0000160">
    <property type="term" value="P:phosphorelay signal transduction system"/>
    <property type="evidence" value="ECO:0007669"/>
    <property type="project" value="InterPro"/>
</dbReference>
<dbReference type="Pfam" id="PF08448">
    <property type="entry name" value="PAS_4"/>
    <property type="match status" value="1"/>
</dbReference>
<evidence type="ECO:0000259" key="3">
    <source>
        <dbReference type="PROSITE" id="PS50887"/>
    </source>
</evidence>
<name>D6SSR7_9BACT</name>
<dbReference type="PANTHER" id="PTHR46663:SF3">
    <property type="entry name" value="SLL0267 PROTEIN"/>
    <property type="match status" value="1"/>
</dbReference>
<evidence type="ECO:0000256" key="1">
    <source>
        <dbReference type="PROSITE-ProRule" id="PRU00169"/>
    </source>
</evidence>
<dbReference type="SUPFAM" id="SSF55073">
    <property type="entry name" value="Nucleotide cyclase"/>
    <property type="match status" value="1"/>
</dbReference>
<dbReference type="Gene3D" id="3.30.70.270">
    <property type="match status" value="1"/>
</dbReference>
<dbReference type="InterPro" id="IPR035965">
    <property type="entry name" value="PAS-like_dom_sf"/>
</dbReference>
<dbReference type="InterPro" id="IPR011006">
    <property type="entry name" value="CheY-like_superfamily"/>
</dbReference>
<dbReference type="InterPro" id="IPR043128">
    <property type="entry name" value="Rev_trsase/Diguanyl_cyclase"/>
</dbReference>
<dbReference type="eggNOG" id="COG5001">
    <property type="taxonomic scope" value="Bacteria"/>
</dbReference>
<dbReference type="NCBIfam" id="TIGR00254">
    <property type="entry name" value="GGDEF"/>
    <property type="match status" value="1"/>
</dbReference>
<dbReference type="SUPFAM" id="SSF52172">
    <property type="entry name" value="CheY-like"/>
    <property type="match status" value="1"/>
</dbReference>
<dbReference type="InterPro" id="IPR029787">
    <property type="entry name" value="Nucleotide_cyclase"/>
</dbReference>
<gene>
    <name evidence="4" type="ORF">Dthio_PD1072</name>
</gene>
<dbReference type="GO" id="GO:0003824">
    <property type="term" value="F:catalytic activity"/>
    <property type="evidence" value="ECO:0007669"/>
    <property type="project" value="UniProtKB-ARBA"/>
</dbReference>
<keyword evidence="5" id="KW-1185">Reference proteome</keyword>
<dbReference type="CDD" id="cd01949">
    <property type="entry name" value="GGDEF"/>
    <property type="match status" value="1"/>
</dbReference>
<dbReference type="InterPro" id="IPR013656">
    <property type="entry name" value="PAS_4"/>
</dbReference>
<accession>D6SSR7</accession>
<reference evidence="4" key="1">
    <citation type="submission" date="2010-05" db="EMBL/GenBank/DDBJ databases">
        <title>The draft genome of Desulfonatronospira thiodismutans ASO3-1.</title>
        <authorList>
            <consortium name="US DOE Joint Genome Institute (JGI-PGF)"/>
            <person name="Lucas S."/>
            <person name="Copeland A."/>
            <person name="Lapidus A."/>
            <person name="Cheng J.-F."/>
            <person name="Bruce D."/>
            <person name="Goodwin L."/>
            <person name="Pitluck S."/>
            <person name="Chertkov O."/>
            <person name="Brettin T."/>
            <person name="Detter J.C."/>
            <person name="Han C."/>
            <person name="Land M.L."/>
            <person name="Hauser L."/>
            <person name="Kyrpides N."/>
            <person name="Mikhailova N."/>
            <person name="Muyzer G."/>
            <person name="Woyke T."/>
        </authorList>
    </citation>
    <scope>NUCLEOTIDE SEQUENCE [LARGE SCALE GENOMIC DNA]</scope>
    <source>
        <strain evidence="4">ASO3-1</strain>
    </source>
</reference>
<dbReference type="FunFam" id="3.30.70.270:FF:000001">
    <property type="entry name" value="Diguanylate cyclase domain protein"/>
    <property type="match status" value="1"/>
</dbReference>
<proteinExistence type="predicted"/>
<keyword evidence="1" id="KW-0597">Phosphoprotein</keyword>
<dbReference type="CDD" id="cd00130">
    <property type="entry name" value="PAS"/>
    <property type="match status" value="1"/>
</dbReference>
<feature type="modified residue" description="4-aspartylphosphate" evidence="1">
    <location>
        <position position="57"/>
    </location>
</feature>
<dbReference type="EMBL" id="ACJN02000003">
    <property type="protein sequence ID" value="EFI33733.1"/>
    <property type="molecule type" value="Genomic_DNA"/>
</dbReference>
<dbReference type="SMART" id="SM00267">
    <property type="entry name" value="GGDEF"/>
    <property type="match status" value="1"/>
</dbReference>
<dbReference type="InterPro" id="IPR000160">
    <property type="entry name" value="GGDEF_dom"/>
</dbReference>
<evidence type="ECO:0000313" key="5">
    <source>
        <dbReference type="Proteomes" id="UP000005496"/>
    </source>
</evidence>
<dbReference type="NCBIfam" id="TIGR00229">
    <property type="entry name" value="sensory_box"/>
    <property type="match status" value="1"/>
</dbReference>
<feature type="domain" description="Response regulatory" evidence="2">
    <location>
        <begin position="8"/>
        <end position="124"/>
    </location>
</feature>
<dbReference type="Pfam" id="PF00990">
    <property type="entry name" value="GGDEF"/>
    <property type="match status" value="1"/>
</dbReference>